<proteinExistence type="predicted"/>
<dbReference type="Gene3D" id="3.30.420.280">
    <property type="match status" value="1"/>
</dbReference>
<dbReference type="EMBL" id="LAZR01000295">
    <property type="protein sequence ID" value="KKN76515.1"/>
    <property type="molecule type" value="Genomic_DNA"/>
</dbReference>
<reference evidence="1" key="1">
    <citation type="journal article" date="2015" name="Nature">
        <title>Complex archaea that bridge the gap between prokaryotes and eukaryotes.</title>
        <authorList>
            <person name="Spang A."/>
            <person name="Saw J.H."/>
            <person name="Jorgensen S.L."/>
            <person name="Zaremba-Niedzwiedzka K."/>
            <person name="Martijn J."/>
            <person name="Lind A.E."/>
            <person name="van Eijk R."/>
            <person name="Schleper C."/>
            <person name="Guy L."/>
            <person name="Ettema T.J."/>
        </authorList>
    </citation>
    <scope>NUCLEOTIDE SEQUENCE</scope>
</reference>
<organism evidence="1">
    <name type="scientific">marine sediment metagenome</name>
    <dbReference type="NCBI Taxonomy" id="412755"/>
    <lineage>
        <taxon>unclassified sequences</taxon>
        <taxon>metagenomes</taxon>
        <taxon>ecological metagenomes</taxon>
    </lineage>
</organism>
<name>A0A0F9T5K6_9ZZZZ</name>
<comment type="caution">
    <text evidence="1">The sequence shown here is derived from an EMBL/GenBank/DDBJ whole genome shotgun (WGS) entry which is preliminary data.</text>
</comment>
<dbReference type="AlphaFoldDB" id="A0A0F9T5K6"/>
<accession>A0A0F9T5K6</accession>
<evidence type="ECO:0000313" key="1">
    <source>
        <dbReference type="EMBL" id="KKN76515.1"/>
    </source>
</evidence>
<protein>
    <recommendedName>
        <fullName evidence="2">Terminase large subunit gp17-like C-terminal domain-containing protein</fullName>
    </recommendedName>
</protein>
<evidence type="ECO:0008006" key="2">
    <source>
        <dbReference type="Google" id="ProtNLM"/>
    </source>
</evidence>
<sequence length="455" mass="50653">MTTATLEHKLKRDRFMVAEEIGLEPSALQSPILECTARERLVAGGERSGKSEIGADDMFGSIFALEAELVWLFGADYGETSQEYQYTIRNAQKLGMLKSAKKQSNPGEIVLHDGEHQGTIIKTVSGKDITKIGREAPDYILVCEAAKIDYLTYLRLRARLAEKKGYLLLTGTFESSLGWYPELFNLWQVPGADGVSFSMPSWSNLAKFKGGREDEEILRQERSMPSDLFKERFGGIPCPPYGLVFKEFRVTLHVGTYDYDPTLPVHIGVDPGYAGACAVEVVQIKNDIPYVIDEIYERGLTQEQIIVVCKHRPWWDKVVGGVIDIAGRAHHEDKSAEEVWLKEGDLRLKSQKVGVIDGINRFRTFLLPDPITGWPHFYIDHKAKGLIAELGGGPSPLDGGGMWRYKTDSAGLVVSELPDDKDNHACKAIIYLLVDRFGLAGGKRKAPKSKGSMKM</sequence>
<gene>
    <name evidence="1" type="ORF">LCGC14_0370240</name>
</gene>